<sequence length="72" mass="8175">MCRHVCRQLLVTRKNADMYIPTCTGLITTIAPKHLLSLAAQQRAMQRHDTGRDAEIIRCISDALILILIPYK</sequence>
<keyword evidence="2" id="KW-1185">Reference proteome</keyword>
<name>A0A498SDB8_ACAVI</name>
<dbReference type="Proteomes" id="UP000276991">
    <property type="component" value="Unassembled WGS sequence"/>
</dbReference>
<accession>A0A498SDB8</accession>
<dbReference type="AlphaFoldDB" id="A0A498SDB8"/>
<proteinExistence type="predicted"/>
<reference evidence="1 2" key="1">
    <citation type="submission" date="2018-08" db="EMBL/GenBank/DDBJ databases">
        <authorList>
            <person name="Laetsch R D."/>
            <person name="Stevens L."/>
            <person name="Kumar S."/>
            <person name="Blaxter L. M."/>
        </authorList>
    </citation>
    <scope>NUCLEOTIDE SEQUENCE [LARGE SCALE GENOMIC DNA]</scope>
</reference>
<gene>
    <name evidence="1" type="ORF">NAV_LOCUS4986</name>
</gene>
<evidence type="ECO:0000313" key="2">
    <source>
        <dbReference type="Proteomes" id="UP000276991"/>
    </source>
</evidence>
<dbReference type="EMBL" id="UPTC01000808">
    <property type="protein sequence ID" value="VBB30195.1"/>
    <property type="molecule type" value="Genomic_DNA"/>
</dbReference>
<protein>
    <submittedName>
        <fullName evidence="1">Uncharacterized protein</fullName>
    </submittedName>
</protein>
<organism evidence="1 2">
    <name type="scientific">Acanthocheilonema viteae</name>
    <name type="common">Filarial nematode worm</name>
    <name type="synonym">Dipetalonema viteae</name>
    <dbReference type="NCBI Taxonomy" id="6277"/>
    <lineage>
        <taxon>Eukaryota</taxon>
        <taxon>Metazoa</taxon>
        <taxon>Ecdysozoa</taxon>
        <taxon>Nematoda</taxon>
        <taxon>Chromadorea</taxon>
        <taxon>Rhabditida</taxon>
        <taxon>Spirurina</taxon>
        <taxon>Spiruromorpha</taxon>
        <taxon>Filarioidea</taxon>
        <taxon>Onchocercidae</taxon>
        <taxon>Acanthocheilonema</taxon>
    </lineage>
</organism>
<evidence type="ECO:0000313" key="1">
    <source>
        <dbReference type="EMBL" id="VBB30195.1"/>
    </source>
</evidence>